<evidence type="ECO:0000259" key="4">
    <source>
        <dbReference type="PROSITE" id="PS50234"/>
    </source>
</evidence>
<dbReference type="Gene3D" id="3.40.50.410">
    <property type="entry name" value="von Willebrand factor, type A domain"/>
    <property type="match status" value="2"/>
</dbReference>
<evidence type="ECO:0000259" key="5">
    <source>
        <dbReference type="PROSITE" id="PS50940"/>
    </source>
</evidence>
<dbReference type="PROSITE" id="PS50940">
    <property type="entry name" value="CHIT_BIND_II"/>
    <property type="match status" value="1"/>
</dbReference>
<dbReference type="PANTHER" id="PTHR24020">
    <property type="entry name" value="COLLAGEN ALPHA"/>
    <property type="match status" value="1"/>
</dbReference>
<dbReference type="SUPFAM" id="SSF53300">
    <property type="entry name" value="vWA-like"/>
    <property type="match status" value="2"/>
</dbReference>
<dbReference type="SMART" id="SM00327">
    <property type="entry name" value="VWA"/>
    <property type="match status" value="2"/>
</dbReference>
<dbReference type="PANTHER" id="PTHR24020:SF20">
    <property type="entry name" value="PH DOMAIN-CONTAINING PROTEIN"/>
    <property type="match status" value="1"/>
</dbReference>
<dbReference type="Gene3D" id="2.170.140.10">
    <property type="entry name" value="Chitin binding domain"/>
    <property type="match status" value="1"/>
</dbReference>
<dbReference type="InterPro" id="IPR050525">
    <property type="entry name" value="ECM_Assembly_Org"/>
</dbReference>
<dbReference type="EMBL" id="HACG01028896">
    <property type="protein sequence ID" value="CEK75761.1"/>
    <property type="molecule type" value="Transcribed_RNA"/>
</dbReference>
<organism evidence="6">
    <name type="scientific">Arion vulgaris</name>
    <dbReference type="NCBI Taxonomy" id="1028688"/>
    <lineage>
        <taxon>Eukaryota</taxon>
        <taxon>Metazoa</taxon>
        <taxon>Spiralia</taxon>
        <taxon>Lophotrochozoa</taxon>
        <taxon>Mollusca</taxon>
        <taxon>Gastropoda</taxon>
        <taxon>Heterobranchia</taxon>
        <taxon>Euthyneura</taxon>
        <taxon>Panpulmonata</taxon>
        <taxon>Eupulmonata</taxon>
        <taxon>Stylommatophora</taxon>
        <taxon>Helicina</taxon>
        <taxon>Arionoidea</taxon>
        <taxon>Arionidae</taxon>
        <taxon>Arion</taxon>
    </lineage>
</organism>
<dbReference type="InterPro" id="IPR013320">
    <property type="entry name" value="ConA-like_dom_sf"/>
</dbReference>
<dbReference type="SUPFAM" id="SSF57625">
    <property type="entry name" value="Invertebrate chitin-binding proteins"/>
    <property type="match status" value="1"/>
</dbReference>
<evidence type="ECO:0000256" key="1">
    <source>
        <dbReference type="ARBA" id="ARBA00023278"/>
    </source>
</evidence>
<dbReference type="InterPro" id="IPR002035">
    <property type="entry name" value="VWF_A"/>
</dbReference>
<dbReference type="AlphaFoldDB" id="A0A0B7A6W9"/>
<dbReference type="PROSITE" id="PS50234">
    <property type="entry name" value="VWFA"/>
    <property type="match status" value="2"/>
</dbReference>
<reference evidence="6" key="1">
    <citation type="submission" date="2014-12" db="EMBL/GenBank/DDBJ databases">
        <title>Insight into the proteome of Arion vulgaris.</title>
        <authorList>
            <person name="Aradska J."/>
            <person name="Bulat T."/>
            <person name="Smidak R."/>
            <person name="Sarate P."/>
            <person name="Gangsoo J."/>
            <person name="Sialana F."/>
            <person name="Bilban M."/>
            <person name="Lubec G."/>
        </authorList>
    </citation>
    <scope>NUCLEOTIDE SEQUENCE</scope>
    <source>
        <tissue evidence="6">Skin</tissue>
    </source>
</reference>
<feature type="signal peptide" evidence="3">
    <location>
        <begin position="1"/>
        <end position="21"/>
    </location>
</feature>
<dbReference type="Pfam" id="PF01607">
    <property type="entry name" value="CBM_14"/>
    <property type="match status" value="1"/>
</dbReference>
<dbReference type="GO" id="GO:0008061">
    <property type="term" value="F:chitin binding"/>
    <property type="evidence" value="ECO:0007669"/>
    <property type="project" value="InterPro"/>
</dbReference>
<evidence type="ECO:0000256" key="2">
    <source>
        <dbReference type="ARBA" id="ARBA00049648"/>
    </source>
</evidence>
<evidence type="ECO:0000256" key="3">
    <source>
        <dbReference type="SAM" id="SignalP"/>
    </source>
</evidence>
<dbReference type="SUPFAM" id="SSF49899">
    <property type="entry name" value="Concanavalin A-like lectins/glucanases"/>
    <property type="match status" value="1"/>
</dbReference>
<proteinExistence type="inferred from homology"/>
<feature type="domain" description="Chitin-binding type-2" evidence="5">
    <location>
        <begin position="432"/>
        <end position="499"/>
    </location>
</feature>
<protein>
    <recommendedName>
        <fullName evidence="7">VWFA domain-containing protein</fullName>
    </recommendedName>
</protein>
<evidence type="ECO:0000313" key="6">
    <source>
        <dbReference type="EMBL" id="CEK75761.1"/>
    </source>
</evidence>
<dbReference type="InterPro" id="IPR036465">
    <property type="entry name" value="vWFA_dom_sf"/>
</dbReference>
<dbReference type="GO" id="GO:0005576">
    <property type="term" value="C:extracellular region"/>
    <property type="evidence" value="ECO:0007669"/>
    <property type="project" value="InterPro"/>
</dbReference>
<dbReference type="CDD" id="cd00198">
    <property type="entry name" value="vWFA"/>
    <property type="match status" value="1"/>
</dbReference>
<dbReference type="SMART" id="SM00494">
    <property type="entry name" value="ChtBD2"/>
    <property type="match status" value="1"/>
</dbReference>
<comment type="similarity">
    <text evidence="2">Belongs to the fibril-associated collagens with interrupted helices (FACIT) family.</text>
</comment>
<accession>A0A0B7A6W9</accession>
<sequence>METRTYLVILLSVLAANIVTTQQQQQQCVSRLDLIFCVDGSNSMGNENFERLKTSLVNLVSHLNVSEDNIRVGLVLYSRFINAIIQLTSNKSGFITDTNALVYPDEETRTDLAINSATKMFNDTGRGGSVPRLVIIITDGQASEQNLATIAATDAKNQGIVILAIGITNSTNVDDLSNYASSRNQVFITEDFTTLEASLNNATSRACVDLQTITTVAPTVPAPPPVPACFMGQTDIWIVADVSKTTESLSRDQATGDFAGLKKGLTEMINVIQDPSVANPGVRLGLITFSDTSNIVSDISRFNSVNNVASAVQQIPGGIFQGGSNLASALRHIVMPPVVSSYRSYVFIVAPESSYSVNTTAVDEQMTRLKNLGYTNVVNVVRENGALNQQSLQMSASGSKFLYNVSRYSALEAATKNFTRDRLCNGLLSNSTGLCAESGHRENGVGIVAHPMDCDKYIQCYYDELKNIDLGVVRECPMGLHWNSENKTCSKPYEAKCAYDKCKEDCAAYKMEGSCGAYWECENGVSMAKCCQQNYTFVPDMGCQLDYKCTSQCSVEKWCGKCQKKPNWKEAAGYDVMILGGNMWMPRPCFYEDFDIVDCDCTSPRGQVCPADRIFDFTDSQTMKDIDGGAEEGIRVANVQRSTKGITLGRNSAVHVNVNHKKGENVPFTFELRFRELDEFSPYGEILYSSGINCGNSNSLIVSANNQFIFAQIRSAMGSVSEVKVPTKGLNKDEFKDLVLSYDNGVLSLSIKDEKTQYIAKSSAPTDICFTCGLDVGEGLNKLSFDGEIQKIAVYSCAWPLLY</sequence>
<keyword evidence="3" id="KW-0732">Signal</keyword>
<keyword evidence="1" id="KW-0379">Hydroxylation</keyword>
<dbReference type="InterPro" id="IPR036508">
    <property type="entry name" value="Chitin-bd_dom_sf"/>
</dbReference>
<name>A0A0B7A6W9_9EUPU</name>
<dbReference type="PRINTS" id="PR00453">
    <property type="entry name" value="VWFADOMAIN"/>
</dbReference>
<feature type="domain" description="VWFA" evidence="4">
    <location>
        <begin position="235"/>
        <end position="423"/>
    </location>
</feature>
<evidence type="ECO:0008006" key="7">
    <source>
        <dbReference type="Google" id="ProtNLM"/>
    </source>
</evidence>
<feature type="chain" id="PRO_5002112639" description="VWFA domain-containing protein" evidence="3">
    <location>
        <begin position="22"/>
        <end position="803"/>
    </location>
</feature>
<dbReference type="InterPro" id="IPR002557">
    <property type="entry name" value="Chitin-bd_dom"/>
</dbReference>
<dbReference type="Pfam" id="PF00092">
    <property type="entry name" value="VWA"/>
    <property type="match status" value="2"/>
</dbReference>
<dbReference type="CDD" id="cd01450">
    <property type="entry name" value="vWFA_subfamily_ECM"/>
    <property type="match status" value="1"/>
</dbReference>
<feature type="domain" description="VWFA" evidence="4">
    <location>
        <begin position="33"/>
        <end position="203"/>
    </location>
</feature>
<gene>
    <name evidence="6" type="primary">ORF96915</name>
</gene>